<dbReference type="PATRIC" id="fig|1339350.3.peg.3340"/>
<feature type="transmembrane region" description="Helical" evidence="1">
    <location>
        <begin position="17"/>
        <end position="38"/>
    </location>
</feature>
<feature type="transmembrane region" description="Helical" evidence="1">
    <location>
        <begin position="226"/>
        <end position="245"/>
    </location>
</feature>
<feature type="transmembrane region" description="Helical" evidence="1">
    <location>
        <begin position="354"/>
        <end position="372"/>
    </location>
</feature>
<feature type="transmembrane region" description="Helical" evidence="1">
    <location>
        <begin position="279"/>
        <end position="297"/>
    </location>
</feature>
<dbReference type="InterPro" id="IPR049458">
    <property type="entry name" value="EpsG-like"/>
</dbReference>
<accession>A0A078QWI8</accession>
<dbReference type="AlphaFoldDB" id="A0A078QWI8"/>
<proteinExistence type="predicted"/>
<gene>
    <name evidence="2" type="ORF">M097_3502</name>
</gene>
<comment type="caution">
    <text evidence="2">The sequence shown here is derived from an EMBL/GenBank/DDBJ whole genome shotgun (WGS) entry which is preliminary data.</text>
</comment>
<reference evidence="2 3" key="1">
    <citation type="submission" date="2014-04" db="EMBL/GenBank/DDBJ databases">
        <authorList>
            <person name="Sears C."/>
            <person name="Carroll K."/>
            <person name="Sack B.R."/>
            <person name="Qadri F."/>
            <person name="Myers L.L."/>
            <person name="Chung G.-T."/>
            <person name="Escheverria P."/>
            <person name="Fraser C.M."/>
            <person name="Sadzewicz L."/>
            <person name="Shefchek K.A."/>
            <person name="Tallon L."/>
            <person name="Das S.P."/>
            <person name="Daugherty S."/>
            <person name="Mongodin E.F."/>
        </authorList>
    </citation>
    <scope>NUCLEOTIDE SEQUENCE [LARGE SCALE GENOMIC DNA]</scope>
    <source>
        <strain evidence="3">3775 SL(B) 10 (iv)</strain>
    </source>
</reference>
<dbReference type="Pfam" id="PF14897">
    <property type="entry name" value="EpsG"/>
    <property type="match status" value="1"/>
</dbReference>
<feature type="transmembrane region" description="Helical" evidence="1">
    <location>
        <begin position="155"/>
        <end position="182"/>
    </location>
</feature>
<keyword evidence="1" id="KW-0472">Membrane</keyword>
<dbReference type="EMBL" id="JNHI01000028">
    <property type="protein sequence ID" value="KDS27819.1"/>
    <property type="molecule type" value="Genomic_DNA"/>
</dbReference>
<feature type="transmembrane region" description="Helical" evidence="1">
    <location>
        <begin position="194"/>
        <end position="219"/>
    </location>
</feature>
<feature type="transmembrane region" description="Helical" evidence="1">
    <location>
        <begin position="114"/>
        <end position="134"/>
    </location>
</feature>
<evidence type="ECO:0000256" key="1">
    <source>
        <dbReference type="SAM" id="Phobius"/>
    </source>
</evidence>
<evidence type="ECO:0000313" key="3">
    <source>
        <dbReference type="Proteomes" id="UP000028134"/>
    </source>
</evidence>
<dbReference type="Proteomes" id="UP000028134">
    <property type="component" value="Unassembled WGS sequence"/>
</dbReference>
<keyword evidence="1" id="KW-1133">Transmembrane helix</keyword>
<sequence length="416" mass="48382">MNNFINSIARNGLSKNAYLFGLVSTFLVSPFVSLWFIIYGMRRNERNAYIVFAVFMALMAYMLAPISDLASYGFSYYRYQNLSWDQFANRYLSGDDFIMQTIEWGFSQSGIPFAFMRFLQTLIAFNFLNAIFFYKIDHSENAYSDKEIFYRYICYILVFPFVLMVGGVRFGFGVVIMLYGFHLYIDRNKLIPCIVVLLLASWIHFALFYYSLLTFAFLHLNIHKKYLIAILLVVFIVSLPIQSYVEAYFVKNEIRGGGYLGDGVWGRQLGMTLGIKALVYHWGQRLLLLPLLYAFYVNYDSKDKWLRLFFSYLVLFASTYSAFALAQRTTVCLTTCSLFIYLSLENIGSKFSVKLNGLMVICAVLICSFDLFTHRKQIILSDYWRIAQPAVYTFTQDYNMTWLFDNAGDRKGSLNN</sequence>
<protein>
    <submittedName>
        <fullName evidence="2">Putative membrane protein</fullName>
    </submittedName>
</protein>
<organism evidence="2 3">
    <name type="scientific">Phocaeicola vulgatus str. 3775 SL</name>
    <name type="common">B</name>
    <name type="synonym">iv</name>
    <dbReference type="NCBI Taxonomy" id="1339350"/>
    <lineage>
        <taxon>Bacteria</taxon>
        <taxon>Pseudomonadati</taxon>
        <taxon>Bacteroidota</taxon>
        <taxon>Bacteroidia</taxon>
        <taxon>Bacteroidales</taxon>
        <taxon>Bacteroidaceae</taxon>
        <taxon>Phocaeicola</taxon>
    </lineage>
</organism>
<name>A0A078QWI8_PHOVU</name>
<keyword evidence="1" id="KW-0812">Transmembrane</keyword>
<feature type="transmembrane region" description="Helical" evidence="1">
    <location>
        <begin position="309"/>
        <end position="342"/>
    </location>
</feature>
<evidence type="ECO:0000313" key="2">
    <source>
        <dbReference type="EMBL" id="KDS27819.1"/>
    </source>
</evidence>
<feature type="transmembrane region" description="Helical" evidence="1">
    <location>
        <begin position="50"/>
        <end position="74"/>
    </location>
</feature>